<dbReference type="SUPFAM" id="SSF103506">
    <property type="entry name" value="Mitochondrial carrier"/>
    <property type="match status" value="1"/>
</dbReference>
<feature type="repeat" description="Solcar" evidence="4">
    <location>
        <begin position="1"/>
        <end position="38"/>
    </location>
</feature>
<reference evidence="6 7" key="1">
    <citation type="journal article" date="2015" name="Proc. Natl. Acad. Sci. U.S.A.">
        <title>The resurrection genome of Boea hygrometrica: A blueprint for survival of dehydration.</title>
        <authorList>
            <person name="Xiao L."/>
            <person name="Yang G."/>
            <person name="Zhang L."/>
            <person name="Yang X."/>
            <person name="Zhao S."/>
            <person name="Ji Z."/>
            <person name="Zhou Q."/>
            <person name="Hu M."/>
            <person name="Wang Y."/>
            <person name="Chen M."/>
            <person name="Xu Y."/>
            <person name="Jin H."/>
            <person name="Xiao X."/>
            <person name="Hu G."/>
            <person name="Bao F."/>
            <person name="Hu Y."/>
            <person name="Wan P."/>
            <person name="Li L."/>
            <person name="Deng X."/>
            <person name="Kuang T."/>
            <person name="Xiang C."/>
            <person name="Zhu J.K."/>
            <person name="Oliver M.J."/>
            <person name="He Y."/>
        </authorList>
    </citation>
    <scope>NUCLEOTIDE SEQUENCE [LARGE SCALE GENOMIC DNA]</scope>
    <source>
        <strain evidence="7">cv. XS01</strain>
    </source>
</reference>
<dbReference type="InterPro" id="IPR023395">
    <property type="entry name" value="MCP_dom_sf"/>
</dbReference>
<dbReference type="EMBL" id="KV007657">
    <property type="protein sequence ID" value="KZV31193.1"/>
    <property type="molecule type" value="Genomic_DNA"/>
</dbReference>
<evidence type="ECO:0000256" key="2">
    <source>
        <dbReference type="ARBA" id="ARBA00022692"/>
    </source>
</evidence>
<dbReference type="PROSITE" id="PS50920">
    <property type="entry name" value="SOLCAR"/>
    <property type="match status" value="1"/>
</dbReference>
<protein>
    <submittedName>
        <fullName evidence="6">Peroxisomal membrane protein pmp34</fullName>
    </submittedName>
</protein>
<dbReference type="OrthoDB" id="1747031at2759"/>
<dbReference type="Gene3D" id="1.50.40.10">
    <property type="entry name" value="Mitochondrial carrier domain"/>
    <property type="match status" value="1"/>
</dbReference>
<accession>A0A2Z7B9K6</accession>
<comment type="similarity">
    <text evidence="5">Belongs to the mitochondrial carrier (TC 2.A.29) family.</text>
</comment>
<evidence type="ECO:0000256" key="1">
    <source>
        <dbReference type="ARBA" id="ARBA00004141"/>
    </source>
</evidence>
<proteinExistence type="inferred from homology"/>
<evidence type="ECO:0000313" key="7">
    <source>
        <dbReference type="Proteomes" id="UP000250235"/>
    </source>
</evidence>
<evidence type="ECO:0000313" key="6">
    <source>
        <dbReference type="EMBL" id="KZV31193.1"/>
    </source>
</evidence>
<evidence type="ECO:0000256" key="3">
    <source>
        <dbReference type="ARBA" id="ARBA00023136"/>
    </source>
</evidence>
<comment type="subcellular location">
    <subcellularLocation>
        <location evidence="1">Membrane</location>
        <topology evidence="1">Multi-pass membrane protein</topology>
    </subcellularLocation>
</comment>
<organism evidence="6 7">
    <name type="scientific">Dorcoceras hygrometricum</name>
    <dbReference type="NCBI Taxonomy" id="472368"/>
    <lineage>
        <taxon>Eukaryota</taxon>
        <taxon>Viridiplantae</taxon>
        <taxon>Streptophyta</taxon>
        <taxon>Embryophyta</taxon>
        <taxon>Tracheophyta</taxon>
        <taxon>Spermatophyta</taxon>
        <taxon>Magnoliopsida</taxon>
        <taxon>eudicotyledons</taxon>
        <taxon>Gunneridae</taxon>
        <taxon>Pentapetalae</taxon>
        <taxon>asterids</taxon>
        <taxon>lamiids</taxon>
        <taxon>Lamiales</taxon>
        <taxon>Gesneriaceae</taxon>
        <taxon>Didymocarpoideae</taxon>
        <taxon>Trichosporeae</taxon>
        <taxon>Loxocarpinae</taxon>
        <taxon>Dorcoceras</taxon>
    </lineage>
</organism>
<dbReference type="Pfam" id="PF00153">
    <property type="entry name" value="Mito_carr"/>
    <property type="match status" value="1"/>
</dbReference>
<keyword evidence="5" id="KW-0813">Transport</keyword>
<dbReference type="AlphaFoldDB" id="A0A2Z7B9K6"/>
<sequence>MIRYEGLRSFYKGMSTKIVQSVFASTLLFMVKEELVKAYAVVTDRRSKILLREMIPYHHNLRRIILSYNKGADLIAYTLLLLILAGSKGKNRHHTVEVSSPLKPWTAFLPMIYENE</sequence>
<keyword evidence="7" id="KW-1185">Reference proteome</keyword>
<evidence type="ECO:0000256" key="5">
    <source>
        <dbReference type="RuleBase" id="RU000488"/>
    </source>
</evidence>
<dbReference type="Proteomes" id="UP000250235">
    <property type="component" value="Unassembled WGS sequence"/>
</dbReference>
<keyword evidence="3 4" id="KW-0472">Membrane</keyword>
<dbReference type="GO" id="GO:0016020">
    <property type="term" value="C:membrane"/>
    <property type="evidence" value="ECO:0007669"/>
    <property type="project" value="UniProtKB-SubCell"/>
</dbReference>
<name>A0A2Z7B9K6_9LAMI</name>
<keyword evidence="2 4" id="KW-0812">Transmembrane</keyword>
<dbReference type="InterPro" id="IPR018108">
    <property type="entry name" value="MCP_transmembrane"/>
</dbReference>
<evidence type="ECO:0000256" key="4">
    <source>
        <dbReference type="PROSITE-ProRule" id="PRU00282"/>
    </source>
</evidence>
<gene>
    <name evidence="6" type="ORF">F511_43941</name>
</gene>